<sequence length="76" mass="8739">MQKKNVKDKIGKPIHEQDYVFTRYRGGTHEGRVEKIVMSREEAEDEGVSNPPKVVYTDQHGHPVAHNPQTLIKDDE</sequence>
<dbReference type="EMBL" id="JAJTJA010000014">
    <property type="protein sequence ID" value="KAH8690156.1"/>
    <property type="molecule type" value="Genomic_DNA"/>
</dbReference>
<organism evidence="3 4">
    <name type="scientific">Talaromyces proteolyticus</name>
    <dbReference type="NCBI Taxonomy" id="1131652"/>
    <lineage>
        <taxon>Eukaryota</taxon>
        <taxon>Fungi</taxon>
        <taxon>Dikarya</taxon>
        <taxon>Ascomycota</taxon>
        <taxon>Pezizomycotina</taxon>
        <taxon>Eurotiomycetes</taxon>
        <taxon>Eurotiomycetidae</taxon>
        <taxon>Eurotiales</taxon>
        <taxon>Trichocomaceae</taxon>
        <taxon>Talaromyces</taxon>
        <taxon>Talaromyces sect. Bacilispori</taxon>
    </lineage>
</organism>
<dbReference type="Pfam" id="PF11160">
    <property type="entry name" value="Hva1_TUDOR"/>
    <property type="match status" value="1"/>
</dbReference>
<comment type="caution">
    <text evidence="3">The sequence shown here is derived from an EMBL/GenBank/DDBJ whole genome shotgun (WGS) entry which is preliminary data.</text>
</comment>
<evidence type="ECO:0000259" key="2">
    <source>
        <dbReference type="Pfam" id="PF11160"/>
    </source>
</evidence>
<dbReference type="RefSeq" id="XP_046066439.1">
    <property type="nucleotide sequence ID" value="XM_046221223.1"/>
</dbReference>
<name>A0AAD4KFZ5_9EURO</name>
<feature type="region of interest" description="Disordered" evidence="1">
    <location>
        <begin position="40"/>
        <end position="76"/>
    </location>
</feature>
<accession>A0AAD4KFZ5</accession>
<keyword evidence="4" id="KW-1185">Reference proteome</keyword>
<proteinExistence type="predicted"/>
<dbReference type="InterPro" id="IPR021331">
    <property type="entry name" value="Hva1_TUDOR"/>
</dbReference>
<feature type="domain" description="Hypervirulence associated protein TUDOR" evidence="2">
    <location>
        <begin position="18"/>
        <end position="71"/>
    </location>
</feature>
<evidence type="ECO:0000313" key="3">
    <source>
        <dbReference type="EMBL" id="KAH8690156.1"/>
    </source>
</evidence>
<dbReference type="Proteomes" id="UP001201262">
    <property type="component" value="Unassembled WGS sequence"/>
</dbReference>
<evidence type="ECO:0000313" key="4">
    <source>
        <dbReference type="Proteomes" id="UP001201262"/>
    </source>
</evidence>
<evidence type="ECO:0000256" key="1">
    <source>
        <dbReference type="SAM" id="MobiDB-lite"/>
    </source>
</evidence>
<reference evidence="3" key="1">
    <citation type="submission" date="2021-12" db="EMBL/GenBank/DDBJ databases">
        <title>Convergent genome expansion in fungi linked to evolution of root-endophyte symbiosis.</title>
        <authorList>
            <consortium name="DOE Joint Genome Institute"/>
            <person name="Ke Y.-H."/>
            <person name="Bonito G."/>
            <person name="Liao H.-L."/>
            <person name="Looney B."/>
            <person name="Rojas-Flechas A."/>
            <person name="Nash J."/>
            <person name="Hameed K."/>
            <person name="Schadt C."/>
            <person name="Martin F."/>
            <person name="Crous P.W."/>
            <person name="Miettinen O."/>
            <person name="Magnuson J.K."/>
            <person name="Labbe J."/>
            <person name="Jacobson D."/>
            <person name="Doktycz M.J."/>
            <person name="Veneault-Fourrey C."/>
            <person name="Kuo A."/>
            <person name="Mondo S."/>
            <person name="Calhoun S."/>
            <person name="Riley R."/>
            <person name="Ohm R."/>
            <person name="LaButti K."/>
            <person name="Andreopoulos B."/>
            <person name="Pangilinan J."/>
            <person name="Nolan M."/>
            <person name="Tritt A."/>
            <person name="Clum A."/>
            <person name="Lipzen A."/>
            <person name="Daum C."/>
            <person name="Barry K."/>
            <person name="Grigoriev I.V."/>
            <person name="Vilgalys R."/>
        </authorList>
    </citation>
    <scope>NUCLEOTIDE SEQUENCE</scope>
    <source>
        <strain evidence="3">PMI_201</strain>
    </source>
</reference>
<protein>
    <recommendedName>
        <fullName evidence="2">Hypervirulence associated protein TUDOR domain-containing protein</fullName>
    </recommendedName>
</protein>
<dbReference type="Gene3D" id="2.30.30.1060">
    <property type="match status" value="1"/>
</dbReference>
<gene>
    <name evidence="3" type="ORF">BGW36DRAFT_433110</name>
</gene>
<dbReference type="AlphaFoldDB" id="A0AAD4KFZ5"/>
<dbReference type="GeneID" id="70251510"/>